<feature type="binding site" evidence="7">
    <location>
        <begin position="73"/>
        <end position="74"/>
    </location>
    <ligand>
        <name>(2S)-2-hydroxy-3-oxobutyl phosphate</name>
        <dbReference type="ChEBI" id="CHEBI:58830"/>
    </ligand>
</feature>
<comment type="similarity">
    <text evidence="2 7">Belongs to the DMRL synthase family.</text>
</comment>
<dbReference type="PANTHER" id="PTHR21058:SF0">
    <property type="entry name" value="6,7-DIMETHYL-8-RIBITYLLUMAZINE SYNTHASE"/>
    <property type="match status" value="1"/>
</dbReference>
<feature type="binding site" evidence="7">
    <location>
        <position position="101"/>
    </location>
    <ligand>
        <name>5-amino-6-(D-ribitylamino)uracil</name>
        <dbReference type="ChEBI" id="CHEBI:15934"/>
    </ligand>
</feature>
<protein>
    <recommendedName>
        <fullName evidence="3 7">6,7-dimethyl-8-ribityllumazine synthase</fullName>
        <shortName evidence="7">DMRL synthase</shortName>
        <shortName evidence="7">LS</shortName>
        <shortName evidence="7">Lumazine synthase</shortName>
        <ecNumber evidence="3 7">2.5.1.78</ecNumber>
    </recommendedName>
</protein>
<reference evidence="8 9" key="1">
    <citation type="journal article" date="2016" name="Nat. Commun.">
        <title>Thousands of microbial genomes shed light on interconnected biogeochemical processes in an aquifer system.</title>
        <authorList>
            <person name="Anantharaman K."/>
            <person name="Brown C.T."/>
            <person name="Hug L.A."/>
            <person name="Sharon I."/>
            <person name="Castelle C.J."/>
            <person name="Probst A.J."/>
            <person name="Thomas B.C."/>
            <person name="Singh A."/>
            <person name="Wilkins M.J."/>
            <person name="Karaoz U."/>
            <person name="Brodie E.L."/>
            <person name="Williams K.H."/>
            <person name="Hubbard S.S."/>
            <person name="Banfield J.F."/>
        </authorList>
    </citation>
    <scope>NUCLEOTIDE SEQUENCE [LARGE SCALE GENOMIC DNA]</scope>
</reference>
<accession>A0A1F7UTE0</accession>
<comment type="caution">
    <text evidence="8">The sequence shown here is derived from an EMBL/GenBank/DDBJ whole genome shotgun (WGS) entry which is preliminary data.</text>
</comment>
<dbReference type="Pfam" id="PF00885">
    <property type="entry name" value="DMRL_synthase"/>
    <property type="match status" value="1"/>
</dbReference>
<dbReference type="InterPro" id="IPR002180">
    <property type="entry name" value="LS/RS"/>
</dbReference>
<comment type="catalytic activity">
    <reaction evidence="6 7">
        <text>(2S)-2-hydroxy-3-oxobutyl phosphate + 5-amino-6-(D-ribitylamino)uracil = 6,7-dimethyl-8-(1-D-ribityl)lumazine + phosphate + 2 H2O + H(+)</text>
        <dbReference type="Rhea" id="RHEA:26152"/>
        <dbReference type="ChEBI" id="CHEBI:15377"/>
        <dbReference type="ChEBI" id="CHEBI:15378"/>
        <dbReference type="ChEBI" id="CHEBI:15934"/>
        <dbReference type="ChEBI" id="CHEBI:43474"/>
        <dbReference type="ChEBI" id="CHEBI:58201"/>
        <dbReference type="ChEBI" id="CHEBI:58830"/>
        <dbReference type="EC" id="2.5.1.78"/>
    </reaction>
</comment>
<feature type="binding site" evidence="7">
    <location>
        <begin position="68"/>
        <end position="70"/>
    </location>
    <ligand>
        <name>5-amino-6-(D-ribitylamino)uracil</name>
        <dbReference type="ChEBI" id="CHEBI:15934"/>
    </ligand>
</feature>
<dbReference type="InterPro" id="IPR036467">
    <property type="entry name" value="LS/RS_sf"/>
</dbReference>
<dbReference type="AlphaFoldDB" id="A0A1F7UTE0"/>
<dbReference type="SUPFAM" id="SSF52121">
    <property type="entry name" value="Lumazine synthase"/>
    <property type="match status" value="1"/>
</dbReference>
<dbReference type="GO" id="GO:0009231">
    <property type="term" value="P:riboflavin biosynthetic process"/>
    <property type="evidence" value="ECO:0007669"/>
    <property type="project" value="UniProtKB-UniRule"/>
</dbReference>
<dbReference type="GO" id="GO:0000906">
    <property type="term" value="F:6,7-dimethyl-8-ribityllumazine synthase activity"/>
    <property type="evidence" value="ECO:0007669"/>
    <property type="project" value="UniProtKB-UniRule"/>
</dbReference>
<evidence type="ECO:0000313" key="8">
    <source>
        <dbReference type="EMBL" id="OGL80937.1"/>
    </source>
</evidence>
<evidence type="ECO:0000256" key="4">
    <source>
        <dbReference type="ARBA" id="ARBA00022619"/>
    </source>
</evidence>
<name>A0A1F7UTE0_9BACT</name>
<evidence type="ECO:0000256" key="2">
    <source>
        <dbReference type="ARBA" id="ARBA00007424"/>
    </source>
</evidence>
<evidence type="ECO:0000256" key="1">
    <source>
        <dbReference type="ARBA" id="ARBA00004917"/>
    </source>
</evidence>
<evidence type="ECO:0000256" key="7">
    <source>
        <dbReference type="HAMAP-Rule" id="MF_00178"/>
    </source>
</evidence>
<evidence type="ECO:0000256" key="6">
    <source>
        <dbReference type="ARBA" id="ARBA00048785"/>
    </source>
</evidence>
<feature type="binding site" evidence="7">
    <location>
        <position position="115"/>
    </location>
    <ligand>
        <name>(2S)-2-hydroxy-3-oxobutyl phosphate</name>
        <dbReference type="ChEBI" id="CHEBI:58830"/>
    </ligand>
</feature>
<evidence type="ECO:0000256" key="3">
    <source>
        <dbReference type="ARBA" id="ARBA00012664"/>
    </source>
</evidence>
<dbReference type="EC" id="2.5.1.78" evidence="3 7"/>
<keyword evidence="4 7" id="KW-0686">Riboflavin biosynthesis</keyword>
<dbReference type="PANTHER" id="PTHR21058">
    <property type="entry name" value="6,7-DIMETHYL-8-RIBITYLLUMAZINE SYNTHASE DMRL SYNTHASE LUMAZINE SYNTHASE"/>
    <property type="match status" value="1"/>
</dbReference>
<gene>
    <name evidence="7" type="primary">ribH</name>
    <name evidence="8" type="ORF">A3B21_03145</name>
</gene>
<comment type="function">
    <text evidence="7">Catalyzes the formation of 6,7-dimethyl-8-ribityllumazine by condensation of 5-amino-6-(D-ribitylamino)uracil with 3,4-dihydroxy-2-butanone 4-phosphate. This is the penultimate step in the biosynthesis of riboflavin.</text>
</comment>
<dbReference type="InterPro" id="IPR034964">
    <property type="entry name" value="LS"/>
</dbReference>
<feature type="active site" description="Proton donor" evidence="7">
    <location>
        <position position="76"/>
    </location>
</feature>
<proteinExistence type="inferred from homology"/>
<dbReference type="GO" id="GO:0009349">
    <property type="term" value="C:riboflavin synthase complex"/>
    <property type="evidence" value="ECO:0007669"/>
    <property type="project" value="UniProtKB-UniRule"/>
</dbReference>
<evidence type="ECO:0000313" key="9">
    <source>
        <dbReference type="Proteomes" id="UP000176897"/>
    </source>
</evidence>
<dbReference type="Gene3D" id="3.40.50.960">
    <property type="entry name" value="Lumazine/riboflavin synthase"/>
    <property type="match status" value="1"/>
</dbReference>
<evidence type="ECO:0000256" key="5">
    <source>
        <dbReference type="ARBA" id="ARBA00022679"/>
    </source>
</evidence>
<dbReference type="Proteomes" id="UP000176897">
    <property type="component" value="Unassembled WGS sequence"/>
</dbReference>
<feature type="binding site" evidence="7">
    <location>
        <begin position="44"/>
        <end position="46"/>
    </location>
    <ligand>
        <name>5-amino-6-(D-ribitylamino)uracil</name>
        <dbReference type="ChEBI" id="CHEBI:15934"/>
    </ligand>
</feature>
<dbReference type="NCBIfam" id="TIGR00114">
    <property type="entry name" value="lumazine-synth"/>
    <property type="match status" value="1"/>
</dbReference>
<comment type="pathway">
    <text evidence="1 7">Cofactor biosynthesis; riboflavin biosynthesis; riboflavin from 2-hydroxy-3-oxobutyl phosphate and 5-amino-6-(D-ribitylamino)uracil: step 1/2.</text>
</comment>
<dbReference type="STRING" id="1802401.A3B21_03145"/>
<organism evidence="8 9">
    <name type="scientific">Candidatus Uhrbacteria bacterium RIFCSPLOWO2_01_FULL_47_24</name>
    <dbReference type="NCBI Taxonomy" id="1802401"/>
    <lineage>
        <taxon>Bacteria</taxon>
        <taxon>Candidatus Uhriibacteriota</taxon>
    </lineage>
</organism>
<dbReference type="HAMAP" id="MF_00178">
    <property type="entry name" value="Lumazine_synth"/>
    <property type="match status" value="1"/>
</dbReference>
<feature type="binding site" evidence="7">
    <location>
        <position position="10"/>
    </location>
    <ligand>
        <name>5-amino-6-(D-ribitylamino)uracil</name>
        <dbReference type="ChEBI" id="CHEBI:15934"/>
    </ligand>
</feature>
<keyword evidence="5 7" id="KW-0808">Transferase</keyword>
<dbReference type="UniPathway" id="UPA00275">
    <property type="reaction ID" value="UER00404"/>
</dbReference>
<dbReference type="CDD" id="cd09209">
    <property type="entry name" value="Lumazine_synthase-I"/>
    <property type="match status" value="1"/>
</dbReference>
<dbReference type="EMBL" id="MGEJ01000012">
    <property type="protein sequence ID" value="OGL80937.1"/>
    <property type="molecule type" value="Genomic_DNA"/>
</dbReference>
<sequence>MKYAIIVAEFNKEITDGLLKGTLKAFKEAHVKQSQLKIVHVPGTWEIPFAAHMLGRTKKYAAIVTLGAVIKGETTHDFWINHAVFPALQEIVEEYMIPVTLGIITCNSEEQAIARSRNNKENRGYVAAKAAIAMSHLVL</sequence>